<dbReference type="InterPro" id="IPR011006">
    <property type="entry name" value="CheY-like_superfamily"/>
</dbReference>
<keyword evidence="1 2" id="KW-0597">Phosphoprotein</keyword>
<keyword evidence="5" id="KW-1185">Reference proteome</keyword>
<name>A0A286RGY1_9BACT</name>
<feature type="modified residue" description="4-aspartylphosphate" evidence="2">
    <location>
        <position position="79"/>
    </location>
</feature>
<dbReference type="EMBL" id="CP018477">
    <property type="protein sequence ID" value="ASV75213.1"/>
    <property type="molecule type" value="Genomic_DNA"/>
</dbReference>
<organism evidence="4 5">
    <name type="scientific">Thermogutta terrifontis</name>
    <dbReference type="NCBI Taxonomy" id="1331910"/>
    <lineage>
        <taxon>Bacteria</taxon>
        <taxon>Pseudomonadati</taxon>
        <taxon>Planctomycetota</taxon>
        <taxon>Planctomycetia</taxon>
        <taxon>Pirellulales</taxon>
        <taxon>Thermoguttaceae</taxon>
        <taxon>Thermogutta</taxon>
    </lineage>
</organism>
<gene>
    <name evidence="4" type="ORF">THTE_2611</name>
</gene>
<dbReference type="PANTHER" id="PTHR44591">
    <property type="entry name" value="STRESS RESPONSE REGULATOR PROTEIN 1"/>
    <property type="match status" value="1"/>
</dbReference>
<sequence>MWPAGWFSMTTPQSQLQPQLNVQGRERPGRILIVDDDLAAVEPLALRLRWQGYEVLATASGEEGIALARGSHPDVILLDLCLPDFNGLEVARILTADNQTSDIPIVFLSGLGDDETLVRECRAAGGTYYLRKPYDCNVLLLVLSQAVAEHRLWHDMSAPEEDFT</sequence>
<dbReference type="InterPro" id="IPR001789">
    <property type="entry name" value="Sig_transdc_resp-reg_receiver"/>
</dbReference>
<reference evidence="4 5" key="1">
    <citation type="journal article" name="Front. Microbiol.">
        <title>Sugar Metabolism of the First Thermophilic Planctomycete Thermogutta terrifontis: Comparative Genomic and Transcriptomic Approaches.</title>
        <authorList>
            <person name="Elcheninov A.G."/>
            <person name="Menzel P."/>
            <person name="Gudbergsdottir S.R."/>
            <person name="Slesarev A.I."/>
            <person name="Kadnikov V.V."/>
            <person name="Krogh A."/>
            <person name="Bonch-Osmolovskaya E.A."/>
            <person name="Peng X."/>
            <person name="Kublanov I.V."/>
        </authorList>
    </citation>
    <scope>NUCLEOTIDE SEQUENCE [LARGE SCALE GENOMIC DNA]</scope>
    <source>
        <strain evidence="4 5">R1</strain>
    </source>
</reference>
<dbReference type="Pfam" id="PF00072">
    <property type="entry name" value="Response_reg"/>
    <property type="match status" value="1"/>
</dbReference>
<dbReference type="KEGG" id="ttf:THTE_2611"/>
<proteinExistence type="predicted"/>
<dbReference type="SUPFAM" id="SSF52172">
    <property type="entry name" value="CheY-like"/>
    <property type="match status" value="1"/>
</dbReference>
<feature type="domain" description="Response regulatory" evidence="3">
    <location>
        <begin position="30"/>
        <end position="147"/>
    </location>
</feature>
<dbReference type="InterPro" id="IPR050595">
    <property type="entry name" value="Bact_response_regulator"/>
</dbReference>
<protein>
    <submittedName>
        <fullName evidence="4">Two-component response regulator</fullName>
    </submittedName>
</protein>
<dbReference type="AlphaFoldDB" id="A0A286RGY1"/>
<dbReference type="PANTHER" id="PTHR44591:SF3">
    <property type="entry name" value="RESPONSE REGULATORY DOMAIN-CONTAINING PROTEIN"/>
    <property type="match status" value="1"/>
</dbReference>
<evidence type="ECO:0000259" key="3">
    <source>
        <dbReference type="PROSITE" id="PS50110"/>
    </source>
</evidence>
<dbReference type="Gene3D" id="3.40.50.2300">
    <property type="match status" value="1"/>
</dbReference>
<evidence type="ECO:0000313" key="5">
    <source>
        <dbReference type="Proteomes" id="UP000215086"/>
    </source>
</evidence>
<evidence type="ECO:0000313" key="4">
    <source>
        <dbReference type="EMBL" id="ASV75213.1"/>
    </source>
</evidence>
<dbReference type="Proteomes" id="UP000215086">
    <property type="component" value="Chromosome"/>
</dbReference>
<evidence type="ECO:0000256" key="1">
    <source>
        <dbReference type="ARBA" id="ARBA00022553"/>
    </source>
</evidence>
<dbReference type="GO" id="GO:0000160">
    <property type="term" value="P:phosphorelay signal transduction system"/>
    <property type="evidence" value="ECO:0007669"/>
    <property type="project" value="InterPro"/>
</dbReference>
<dbReference type="SMART" id="SM00448">
    <property type="entry name" value="REC"/>
    <property type="match status" value="1"/>
</dbReference>
<accession>A0A286RGY1</accession>
<dbReference type="PROSITE" id="PS50110">
    <property type="entry name" value="RESPONSE_REGULATORY"/>
    <property type="match status" value="1"/>
</dbReference>
<evidence type="ECO:0000256" key="2">
    <source>
        <dbReference type="PROSITE-ProRule" id="PRU00169"/>
    </source>
</evidence>